<dbReference type="GeneID" id="101575855"/>
<proteinExistence type="predicted"/>
<dbReference type="InParanoid" id="A0A6P3FGE6"/>
<dbReference type="Proteomes" id="UP000515203">
    <property type="component" value="Unplaced"/>
</dbReference>
<keyword evidence="3" id="KW-1185">Reference proteome</keyword>
<feature type="compositionally biased region" description="Basic and acidic residues" evidence="1">
    <location>
        <begin position="104"/>
        <end position="115"/>
    </location>
</feature>
<sequence>MVHCVLVPALLLLLGAATAAPLVPRPHEELTRCLAEVVTEVMTLGQAQKGPCTALLHKEICKTELYGCMPPKEEGLLHGDSKKQEAGKTRSSQEVRDEEEEATESTHKAEGREQATIEQLHSRLYQQEEKEDKEEKEPVETEDLWQKRLEGGEGPQKRMAEKGSDEETSQFEAEKGVEVQGRGHRLWQGAERHADSAHGHHHHQQQPEAEAKQEGASKQEEHAMEQLEHMSDELKKATEILGEALRREG</sequence>
<dbReference type="RefSeq" id="XP_004636928.1">
    <property type="nucleotide sequence ID" value="XM_004636871.2"/>
</dbReference>
<evidence type="ECO:0000256" key="2">
    <source>
        <dbReference type="SAM" id="SignalP"/>
    </source>
</evidence>
<gene>
    <name evidence="4" type="primary">Ccer2</name>
</gene>
<feature type="signal peptide" evidence="2">
    <location>
        <begin position="1"/>
        <end position="19"/>
    </location>
</feature>
<accession>A0A6P3FGE6</accession>
<dbReference type="AlphaFoldDB" id="A0A6P3FGE6"/>
<feature type="chain" id="PRO_5028138761" evidence="2">
    <location>
        <begin position="20"/>
        <end position="249"/>
    </location>
</feature>
<feature type="compositionally biased region" description="Basic and acidic residues" evidence="1">
    <location>
        <begin position="209"/>
        <end position="249"/>
    </location>
</feature>
<name>A0A6P3FGE6_OCTDE</name>
<feature type="region of interest" description="Disordered" evidence="1">
    <location>
        <begin position="75"/>
        <end position="249"/>
    </location>
</feature>
<reference evidence="4" key="1">
    <citation type="submission" date="2025-08" db="UniProtKB">
        <authorList>
            <consortium name="RefSeq"/>
        </authorList>
    </citation>
    <scope>IDENTIFICATION</scope>
</reference>
<dbReference type="OrthoDB" id="9451865at2759"/>
<evidence type="ECO:0000313" key="4">
    <source>
        <dbReference type="RefSeq" id="XP_004636928.1"/>
    </source>
</evidence>
<feature type="compositionally biased region" description="Basic and acidic residues" evidence="1">
    <location>
        <begin position="75"/>
        <end position="95"/>
    </location>
</feature>
<organism evidence="3 4">
    <name type="scientific">Octodon degus</name>
    <name type="common">Degu</name>
    <name type="synonym">Sciurus degus</name>
    <dbReference type="NCBI Taxonomy" id="10160"/>
    <lineage>
        <taxon>Eukaryota</taxon>
        <taxon>Metazoa</taxon>
        <taxon>Chordata</taxon>
        <taxon>Craniata</taxon>
        <taxon>Vertebrata</taxon>
        <taxon>Euteleostomi</taxon>
        <taxon>Mammalia</taxon>
        <taxon>Eutheria</taxon>
        <taxon>Euarchontoglires</taxon>
        <taxon>Glires</taxon>
        <taxon>Rodentia</taxon>
        <taxon>Hystricomorpha</taxon>
        <taxon>Octodontidae</taxon>
        <taxon>Octodon</taxon>
    </lineage>
</organism>
<feature type="compositionally biased region" description="Basic and acidic residues" evidence="1">
    <location>
        <begin position="126"/>
        <end position="165"/>
    </location>
</feature>
<protein>
    <submittedName>
        <fullName evidence="4">Coiled-coil domain-containing glutamate-rich protein 2 isoform X1</fullName>
    </submittedName>
</protein>
<evidence type="ECO:0000256" key="1">
    <source>
        <dbReference type="SAM" id="MobiDB-lite"/>
    </source>
</evidence>
<dbReference type="OMA" id="HKSEVRE"/>
<keyword evidence="2" id="KW-0732">Signal</keyword>
<evidence type="ECO:0000313" key="3">
    <source>
        <dbReference type="Proteomes" id="UP000515203"/>
    </source>
</evidence>
<dbReference type="CTD" id="643669"/>